<keyword evidence="3" id="KW-1185">Reference proteome</keyword>
<comment type="caution">
    <text evidence="2">The sequence shown here is derived from an EMBL/GenBank/DDBJ whole genome shotgun (WGS) entry which is preliminary data.</text>
</comment>
<dbReference type="AlphaFoldDB" id="A0A8J6C860"/>
<dbReference type="OrthoDB" id="10435183at2759"/>
<protein>
    <submittedName>
        <fullName evidence="2">Uncharacterized protein</fullName>
    </submittedName>
</protein>
<evidence type="ECO:0000313" key="3">
    <source>
        <dbReference type="Proteomes" id="UP000751190"/>
    </source>
</evidence>
<evidence type="ECO:0000313" key="2">
    <source>
        <dbReference type="EMBL" id="KAG8463374.1"/>
    </source>
</evidence>
<evidence type="ECO:0000256" key="1">
    <source>
        <dbReference type="SAM" id="MobiDB-lite"/>
    </source>
</evidence>
<feature type="compositionally biased region" description="Low complexity" evidence="1">
    <location>
        <begin position="62"/>
        <end position="73"/>
    </location>
</feature>
<dbReference type="Proteomes" id="UP000751190">
    <property type="component" value="Unassembled WGS sequence"/>
</dbReference>
<feature type="compositionally biased region" description="Basic and acidic residues" evidence="1">
    <location>
        <begin position="27"/>
        <end position="36"/>
    </location>
</feature>
<feature type="region of interest" description="Disordered" evidence="1">
    <location>
        <begin position="1"/>
        <end position="103"/>
    </location>
</feature>
<accession>A0A8J6C860</accession>
<reference evidence="2" key="1">
    <citation type="submission" date="2021-05" db="EMBL/GenBank/DDBJ databases">
        <title>The genome of the haptophyte Pavlova lutheri (Diacronema luteri, Pavlovales) - a model for lipid biosynthesis in eukaryotic algae.</title>
        <authorList>
            <person name="Hulatt C.J."/>
            <person name="Posewitz M.C."/>
        </authorList>
    </citation>
    <scope>NUCLEOTIDE SEQUENCE</scope>
    <source>
        <strain evidence="2">NIVA-4/92</strain>
    </source>
</reference>
<gene>
    <name evidence="2" type="ORF">KFE25_004885</name>
</gene>
<name>A0A8J6C860_DIALT</name>
<organism evidence="2 3">
    <name type="scientific">Diacronema lutheri</name>
    <name type="common">Unicellular marine alga</name>
    <name type="synonym">Monochrysis lutheri</name>
    <dbReference type="NCBI Taxonomy" id="2081491"/>
    <lineage>
        <taxon>Eukaryota</taxon>
        <taxon>Haptista</taxon>
        <taxon>Haptophyta</taxon>
        <taxon>Pavlovophyceae</taxon>
        <taxon>Pavlovales</taxon>
        <taxon>Pavlovaceae</taxon>
        <taxon>Diacronema</taxon>
    </lineage>
</organism>
<dbReference type="EMBL" id="JAGTXO010000016">
    <property type="protein sequence ID" value="KAG8463374.1"/>
    <property type="molecule type" value="Genomic_DNA"/>
</dbReference>
<proteinExistence type="predicted"/>
<dbReference type="OMA" id="EVLMIMY"/>
<sequence length="261" mass="28481">MAVSDQYAHKRHTPTRALKQASSRRVVPREAARDTGEPAAPTQHALAPPPAVPAATVRGAVEAARPEPSAGAPARRRSRPEIASLRAPKAFVPPSAAAGKPARPSLSEQLAAIRDQGSAILDDLQRTFNVTAGAVDGPLEAALCTLRPRSVRVGSRTCDWPGVLRLYADRAEYLFDHPRHGHVRMLMRYNDMSSLALSRSSRQLRFRIERSLEYFASEYNHFDPAHRLDVTLNSVHDVDELVASAAWPSMQALCASRTATT</sequence>